<reference evidence="6 8" key="2">
    <citation type="submission" date="2019-04" db="EMBL/GenBank/DDBJ databases">
        <title>Genomic characterization of Staphylococcus petrasii strains.</title>
        <authorList>
            <person name="Vrbovska V."/>
            <person name="Kovarovic V."/>
            <person name="Maslanova I."/>
            <person name="Indrakova A."/>
            <person name="Petras P."/>
            <person name="Sedo O."/>
            <person name="Svec P."/>
            <person name="Fisarova L."/>
            <person name="Sedlacek I."/>
            <person name="Doskar J."/>
            <person name="Pantucek R."/>
        </authorList>
    </citation>
    <scope>NUCLEOTIDE SEQUENCE [LARGE SCALE GENOMIC DNA]</scope>
    <source>
        <strain evidence="6 8">P5404</strain>
    </source>
</reference>
<dbReference type="EMBL" id="UHDO01000001">
    <property type="protein sequence ID" value="SUM42928.1"/>
    <property type="molecule type" value="Genomic_DNA"/>
</dbReference>
<feature type="transmembrane region" description="Helical" evidence="3">
    <location>
        <begin position="37"/>
        <end position="55"/>
    </location>
</feature>
<keyword evidence="3" id="KW-0812">Transmembrane</keyword>
<name>A0A380FY58_9STAP</name>
<comment type="similarity">
    <text evidence="2">Belongs to the EamA transporter family.</text>
</comment>
<keyword evidence="3" id="KW-1133">Transmembrane helix</keyword>
<dbReference type="OrthoDB" id="2412798at2"/>
<dbReference type="PANTHER" id="PTHR22911">
    <property type="entry name" value="ACYL-MALONYL CONDENSING ENZYME-RELATED"/>
    <property type="match status" value="1"/>
</dbReference>
<dbReference type="PANTHER" id="PTHR22911:SF137">
    <property type="entry name" value="SOLUTE CARRIER FAMILY 35 MEMBER G2-RELATED"/>
    <property type="match status" value="1"/>
</dbReference>
<keyword evidence="8" id="KW-1185">Reference proteome</keyword>
<dbReference type="InterPro" id="IPR037185">
    <property type="entry name" value="EmrE-like"/>
</dbReference>
<comment type="subcellular location">
    <subcellularLocation>
        <location evidence="1">Endomembrane system</location>
        <topology evidence="1">Multi-pass membrane protein</topology>
    </subcellularLocation>
</comment>
<gene>
    <name evidence="6" type="ORF">BJR09_04430</name>
    <name evidence="5" type="ORF">NCTC13830_00452</name>
</gene>
<reference evidence="5 7" key="1">
    <citation type="submission" date="2018-06" db="EMBL/GenBank/DDBJ databases">
        <authorList>
            <consortium name="Pathogen Informatics"/>
            <person name="Doyle S."/>
        </authorList>
    </citation>
    <scope>NUCLEOTIDE SEQUENCE [LARGE SCALE GENOMIC DNA]</scope>
    <source>
        <strain evidence="5 7">NCTC13830</strain>
    </source>
</reference>
<protein>
    <submittedName>
        <fullName evidence="6">DMT family transporter</fullName>
    </submittedName>
    <submittedName>
        <fullName evidence="5">Predicted permease, DMT superfamily</fullName>
    </submittedName>
</protein>
<dbReference type="SUPFAM" id="SSF103481">
    <property type="entry name" value="Multidrug resistance efflux transporter EmrE"/>
    <property type="match status" value="2"/>
</dbReference>
<feature type="transmembrane region" description="Helical" evidence="3">
    <location>
        <begin position="202"/>
        <end position="227"/>
    </location>
</feature>
<dbReference type="AlphaFoldDB" id="A0A380FY58"/>
<dbReference type="Pfam" id="PF00892">
    <property type="entry name" value="EamA"/>
    <property type="match status" value="2"/>
</dbReference>
<organism evidence="5 7">
    <name type="scientific">Staphylococcus petrasii</name>
    <dbReference type="NCBI Taxonomy" id="1276936"/>
    <lineage>
        <taxon>Bacteria</taxon>
        <taxon>Bacillati</taxon>
        <taxon>Bacillota</taxon>
        <taxon>Bacilli</taxon>
        <taxon>Bacillales</taxon>
        <taxon>Staphylococcaceae</taxon>
        <taxon>Staphylococcus</taxon>
    </lineage>
</organism>
<dbReference type="Proteomes" id="UP000297598">
    <property type="component" value="Unassembled WGS sequence"/>
</dbReference>
<keyword evidence="3" id="KW-0472">Membrane</keyword>
<feature type="transmembrane region" description="Helical" evidence="3">
    <location>
        <begin position="177"/>
        <end position="196"/>
    </location>
</feature>
<sequence length="289" mass="32036">MNNSKKGYLFNIISVAIMSLTPILNKVSLNDLSPIQASFLNALFSTLILLITVLLAKSKIKIHHNKFIWLLGITNTIGILLQYISLSLLDPVSVGLLGRFYIIFALLLSVLFLNETLSKHDALPIAFAIIGSFLITHFSGDFNSILGVIAALSYTFFFALTNMLAKKTVKDIDSKTILLYNQATSTLLLGIILIVTNHLHTIHIGIGLFSILLSALCSGVIGLLLFYEGLKYISFREANIIRTLNPIFVFIFSFPFFPLPLTPKFITGAILIIISIVYMNLYKDKKTSS</sequence>
<evidence type="ECO:0000256" key="3">
    <source>
        <dbReference type="SAM" id="Phobius"/>
    </source>
</evidence>
<feature type="transmembrane region" description="Helical" evidence="3">
    <location>
        <begin position="265"/>
        <end position="282"/>
    </location>
</feature>
<evidence type="ECO:0000256" key="1">
    <source>
        <dbReference type="ARBA" id="ARBA00004127"/>
    </source>
</evidence>
<evidence type="ECO:0000313" key="8">
    <source>
        <dbReference type="Proteomes" id="UP000297598"/>
    </source>
</evidence>
<feature type="transmembrane region" description="Helical" evidence="3">
    <location>
        <begin position="122"/>
        <end position="139"/>
    </location>
</feature>
<feature type="domain" description="EamA" evidence="4">
    <location>
        <begin position="146"/>
        <end position="280"/>
    </location>
</feature>
<evidence type="ECO:0000313" key="6">
    <source>
        <dbReference type="EMBL" id="TGE18182.1"/>
    </source>
</evidence>
<feature type="domain" description="EamA" evidence="4">
    <location>
        <begin position="6"/>
        <end position="136"/>
    </location>
</feature>
<dbReference type="EMBL" id="SRLS01000005">
    <property type="protein sequence ID" value="TGE18182.1"/>
    <property type="molecule type" value="Genomic_DNA"/>
</dbReference>
<feature type="transmembrane region" description="Helical" evidence="3">
    <location>
        <begin position="145"/>
        <end position="165"/>
    </location>
</feature>
<evidence type="ECO:0000259" key="4">
    <source>
        <dbReference type="Pfam" id="PF00892"/>
    </source>
</evidence>
<accession>A0A380FY58</accession>
<evidence type="ECO:0000313" key="5">
    <source>
        <dbReference type="EMBL" id="SUM42928.1"/>
    </source>
</evidence>
<dbReference type="Proteomes" id="UP000254047">
    <property type="component" value="Unassembled WGS sequence"/>
</dbReference>
<feature type="transmembrane region" description="Helical" evidence="3">
    <location>
        <begin position="7"/>
        <end position="25"/>
    </location>
</feature>
<dbReference type="RefSeq" id="WP_103298098.1">
    <property type="nucleotide sequence ID" value="NZ_PPQT01000059.1"/>
</dbReference>
<proteinExistence type="inferred from homology"/>
<feature type="transmembrane region" description="Helical" evidence="3">
    <location>
        <begin position="239"/>
        <end position="259"/>
    </location>
</feature>
<dbReference type="InterPro" id="IPR000620">
    <property type="entry name" value="EamA_dom"/>
</dbReference>
<feature type="transmembrane region" description="Helical" evidence="3">
    <location>
        <begin position="67"/>
        <end position="86"/>
    </location>
</feature>
<feature type="transmembrane region" description="Helical" evidence="3">
    <location>
        <begin position="92"/>
        <end position="113"/>
    </location>
</feature>
<evidence type="ECO:0000256" key="2">
    <source>
        <dbReference type="ARBA" id="ARBA00007362"/>
    </source>
</evidence>
<dbReference type="GO" id="GO:0016020">
    <property type="term" value="C:membrane"/>
    <property type="evidence" value="ECO:0007669"/>
    <property type="project" value="InterPro"/>
</dbReference>
<evidence type="ECO:0000313" key="7">
    <source>
        <dbReference type="Proteomes" id="UP000254047"/>
    </source>
</evidence>